<keyword evidence="2" id="KW-1185">Reference proteome</keyword>
<dbReference type="EMBL" id="JACJQU010000006">
    <property type="protein sequence ID" value="MBD2294448.1"/>
    <property type="molecule type" value="Genomic_DNA"/>
</dbReference>
<name>A0A926WJT3_9NOST</name>
<accession>A0A926WJT3</accession>
<dbReference type="RefSeq" id="WP_190560824.1">
    <property type="nucleotide sequence ID" value="NZ_JACJQU010000006.1"/>
</dbReference>
<gene>
    <name evidence="1" type="ORF">H6G06_13410</name>
</gene>
<protein>
    <submittedName>
        <fullName evidence="1">Uncharacterized protein</fullName>
    </submittedName>
</protein>
<reference evidence="2" key="1">
    <citation type="journal article" date="2020" name="ISME J.">
        <title>Comparative genomics reveals insights into cyanobacterial evolution and habitat adaptation.</title>
        <authorList>
            <person name="Chen M.Y."/>
            <person name="Teng W.K."/>
            <person name="Zhao L."/>
            <person name="Hu C.X."/>
            <person name="Zhou Y.K."/>
            <person name="Han B.P."/>
            <person name="Song L.R."/>
            <person name="Shu W.S."/>
        </authorList>
    </citation>
    <scope>NUCLEOTIDE SEQUENCE [LARGE SCALE GENOMIC DNA]</scope>
    <source>
        <strain evidence="2">FACHB-251</strain>
    </source>
</reference>
<evidence type="ECO:0000313" key="1">
    <source>
        <dbReference type="EMBL" id="MBD2294448.1"/>
    </source>
</evidence>
<dbReference type="AlphaFoldDB" id="A0A926WJT3"/>
<comment type="caution">
    <text evidence="1">The sequence shown here is derived from an EMBL/GenBank/DDBJ whole genome shotgun (WGS) entry which is preliminary data.</text>
</comment>
<organism evidence="1 2">
    <name type="scientific">Anabaena sphaerica FACHB-251</name>
    <dbReference type="NCBI Taxonomy" id="2692883"/>
    <lineage>
        <taxon>Bacteria</taxon>
        <taxon>Bacillati</taxon>
        <taxon>Cyanobacteriota</taxon>
        <taxon>Cyanophyceae</taxon>
        <taxon>Nostocales</taxon>
        <taxon>Nostocaceae</taxon>
        <taxon>Anabaena</taxon>
    </lineage>
</organism>
<sequence length="98" mass="11270">MQEQLTDYQQELTERISTIVDKLIRGSSFYIVKLDQHEMTEMLIELFGRFSPEEMRAIKEHDLTRRIGKILTLEAVAGTLNDLTPEEIAIFDAAVEGK</sequence>
<evidence type="ECO:0000313" key="2">
    <source>
        <dbReference type="Proteomes" id="UP000662185"/>
    </source>
</evidence>
<proteinExistence type="predicted"/>
<dbReference type="Proteomes" id="UP000662185">
    <property type="component" value="Unassembled WGS sequence"/>
</dbReference>